<evidence type="ECO:0008006" key="3">
    <source>
        <dbReference type="Google" id="ProtNLM"/>
    </source>
</evidence>
<keyword evidence="1" id="KW-0732">Signal</keyword>
<geneLocation type="plasmid" evidence="2">
    <name>unnamed</name>
</geneLocation>
<evidence type="ECO:0000256" key="1">
    <source>
        <dbReference type="SAM" id="SignalP"/>
    </source>
</evidence>
<feature type="signal peptide" evidence="1">
    <location>
        <begin position="1"/>
        <end position="18"/>
    </location>
</feature>
<sequence>MKALSVILAVIVPAVAHGQATMSCPMHEQHEGSSHHAADVDTRGDKAMGFSHEKSAHHFELLTNGGIIEVGANDKTDTATLDEIRGHLSHVAQMFTEGDFQLPMFIHDTVPPGVPVMKSKRTAITYTFESTSTGGRVRITTSDPDALNAVHQFLTFQIDDHRTSDPNTVKPPA</sequence>
<proteinExistence type="predicted"/>
<gene>
    <name evidence="2" type="ORF">RBB81_00205</name>
</gene>
<dbReference type="RefSeq" id="WP_353070730.1">
    <property type="nucleotide sequence ID" value="NZ_CP132937.1"/>
</dbReference>
<name>A0AAU7YUC3_9BACT</name>
<reference evidence="2" key="2">
    <citation type="journal article" date="2024" name="Environ. Microbiol.">
        <title>Genome analysis and description of Tunturibacter gen. nov. expands the diversity of Terriglobia in tundra soils.</title>
        <authorList>
            <person name="Messyasz A."/>
            <person name="Mannisto M.K."/>
            <person name="Kerkhof L.J."/>
            <person name="Haggblom M.M."/>
        </authorList>
    </citation>
    <scope>NUCLEOTIDE SEQUENCE</scope>
    <source>
        <strain evidence="2">M8UP39</strain>
    </source>
</reference>
<protein>
    <recommendedName>
        <fullName evidence="3">Secreted protein</fullName>
    </recommendedName>
</protein>
<keyword evidence="2" id="KW-0614">Plasmid</keyword>
<dbReference type="KEGG" id="tgi:RBB81_00205"/>
<dbReference type="AlphaFoldDB" id="A0AAU7YUC3"/>
<reference evidence="2" key="1">
    <citation type="submission" date="2023-08" db="EMBL/GenBank/DDBJ databases">
        <authorList>
            <person name="Messyasz A."/>
            <person name="Mannisto M.K."/>
            <person name="Kerkhof L.J."/>
            <person name="Haggblom M."/>
        </authorList>
    </citation>
    <scope>NUCLEOTIDE SEQUENCE</scope>
    <source>
        <strain evidence="2">M8UP39</strain>
        <plasmid evidence="2">unnamed</plasmid>
    </source>
</reference>
<organism evidence="2">
    <name type="scientific">Tunturiibacter gelidiferens</name>
    <dbReference type="NCBI Taxonomy" id="3069689"/>
    <lineage>
        <taxon>Bacteria</taxon>
        <taxon>Pseudomonadati</taxon>
        <taxon>Acidobacteriota</taxon>
        <taxon>Terriglobia</taxon>
        <taxon>Terriglobales</taxon>
        <taxon>Acidobacteriaceae</taxon>
        <taxon>Tunturiibacter</taxon>
    </lineage>
</organism>
<dbReference type="PROSITE" id="PS51257">
    <property type="entry name" value="PROKAR_LIPOPROTEIN"/>
    <property type="match status" value="1"/>
</dbReference>
<evidence type="ECO:0000313" key="2">
    <source>
        <dbReference type="EMBL" id="XCB20278.1"/>
    </source>
</evidence>
<feature type="chain" id="PRO_5043582866" description="Secreted protein" evidence="1">
    <location>
        <begin position="19"/>
        <end position="173"/>
    </location>
</feature>
<dbReference type="EMBL" id="CP132937">
    <property type="protein sequence ID" value="XCB20278.1"/>
    <property type="molecule type" value="Genomic_DNA"/>
</dbReference>
<accession>A0AAU7YUC3</accession>